<dbReference type="EMBL" id="JBHTEY010000004">
    <property type="protein sequence ID" value="MFC7617922.1"/>
    <property type="molecule type" value="Genomic_DNA"/>
</dbReference>
<dbReference type="Pfam" id="PF00155">
    <property type="entry name" value="Aminotran_1_2"/>
    <property type="match status" value="1"/>
</dbReference>
<evidence type="ECO:0000313" key="4">
    <source>
        <dbReference type="Proteomes" id="UP001596512"/>
    </source>
</evidence>
<dbReference type="PANTHER" id="PTHR46577:SF1">
    <property type="entry name" value="HTH-TYPE TRANSCRIPTIONAL REGULATORY PROTEIN GABR"/>
    <property type="match status" value="1"/>
</dbReference>
<dbReference type="InterPro" id="IPR015421">
    <property type="entry name" value="PyrdxlP-dep_Trfase_major"/>
</dbReference>
<dbReference type="CDD" id="cd00609">
    <property type="entry name" value="AAT_like"/>
    <property type="match status" value="1"/>
</dbReference>
<name>A0ABW2TVL7_9PSEU</name>
<organism evidence="3 4">
    <name type="scientific">Actinokineospora soli</name>
    <dbReference type="NCBI Taxonomy" id="1048753"/>
    <lineage>
        <taxon>Bacteria</taxon>
        <taxon>Bacillati</taxon>
        <taxon>Actinomycetota</taxon>
        <taxon>Actinomycetes</taxon>
        <taxon>Pseudonocardiales</taxon>
        <taxon>Pseudonocardiaceae</taxon>
        <taxon>Actinokineospora</taxon>
    </lineage>
</organism>
<evidence type="ECO:0000259" key="2">
    <source>
        <dbReference type="Pfam" id="PF00155"/>
    </source>
</evidence>
<dbReference type="SUPFAM" id="SSF53383">
    <property type="entry name" value="PLP-dependent transferases"/>
    <property type="match status" value="1"/>
</dbReference>
<dbReference type="GO" id="GO:0008483">
    <property type="term" value="F:transaminase activity"/>
    <property type="evidence" value="ECO:0007669"/>
    <property type="project" value="UniProtKB-KW"/>
</dbReference>
<gene>
    <name evidence="3" type="ORF">ACFQV2_35455</name>
</gene>
<dbReference type="InterPro" id="IPR004839">
    <property type="entry name" value="Aminotransferase_I/II_large"/>
</dbReference>
<dbReference type="InterPro" id="IPR000408">
    <property type="entry name" value="Reg_chr_condens"/>
</dbReference>
<comment type="caution">
    <text evidence="3">The sequence shown here is derived from an EMBL/GenBank/DDBJ whole genome shotgun (WGS) entry which is preliminary data.</text>
</comment>
<reference evidence="4" key="1">
    <citation type="journal article" date="2019" name="Int. J. Syst. Evol. Microbiol.">
        <title>The Global Catalogue of Microorganisms (GCM) 10K type strain sequencing project: providing services to taxonomists for standard genome sequencing and annotation.</title>
        <authorList>
            <consortium name="The Broad Institute Genomics Platform"/>
            <consortium name="The Broad Institute Genome Sequencing Center for Infectious Disease"/>
            <person name="Wu L."/>
            <person name="Ma J."/>
        </authorList>
    </citation>
    <scope>NUCLEOTIDE SEQUENCE [LARGE SCALE GENOMIC DNA]</scope>
    <source>
        <strain evidence="4">JCM 17695</strain>
    </source>
</reference>
<evidence type="ECO:0000256" key="1">
    <source>
        <dbReference type="SAM" id="MobiDB-lite"/>
    </source>
</evidence>
<feature type="domain" description="Aminotransferase class I/classII large" evidence="2">
    <location>
        <begin position="4"/>
        <end position="258"/>
    </location>
</feature>
<keyword evidence="3" id="KW-0032">Aminotransferase</keyword>
<accession>A0ABW2TVL7</accession>
<sequence length="353" mass="37881">MEPLRAALVDYLARTRGVLGSVDRAVICCGASHALALVVDALVAGGRRRIAMEDPCLPRHREILAGRGVEIVPVPVDAEGLRVDALVAADPDALLVTPTHQYPMGVALSPPRRAALAAWARERDRVVVEDDYDAEFRHEHQPFGALQPLAPDHVVYLGTLSKTLAPGLRLAWLVLPERLVGPVIAAKRAGGAENSVLDQLAFAELIRSMRYDRHLRRQRAAFRRRRDRFVAAIEAASPASAVTRISTGLHFVVGVPDEAAVLAAAGALGLKLHGLGPCWHGAPRSQGSSSGSAGPPRPPSTAPSARWWPHWYRYKPANWTGTAPGSAANLVATGKVCPITFDRGRTCRLGVCE</sequence>
<dbReference type="InterPro" id="IPR015424">
    <property type="entry name" value="PyrdxlP-dep_Trfase"/>
</dbReference>
<dbReference type="Gene3D" id="3.40.640.10">
    <property type="entry name" value="Type I PLP-dependent aspartate aminotransferase-like (Major domain)"/>
    <property type="match status" value="1"/>
</dbReference>
<keyword evidence="3" id="KW-0808">Transferase</keyword>
<proteinExistence type="predicted"/>
<dbReference type="PANTHER" id="PTHR46577">
    <property type="entry name" value="HTH-TYPE TRANSCRIPTIONAL REGULATORY PROTEIN GABR"/>
    <property type="match status" value="1"/>
</dbReference>
<keyword evidence="4" id="KW-1185">Reference proteome</keyword>
<protein>
    <submittedName>
        <fullName evidence="3">PLP-dependent aminotransferase family protein</fullName>
    </submittedName>
</protein>
<feature type="compositionally biased region" description="Low complexity" evidence="1">
    <location>
        <begin position="283"/>
        <end position="294"/>
    </location>
</feature>
<feature type="region of interest" description="Disordered" evidence="1">
    <location>
        <begin position="283"/>
        <end position="303"/>
    </location>
</feature>
<dbReference type="InterPro" id="IPR051446">
    <property type="entry name" value="HTH_trans_reg/aminotransferase"/>
</dbReference>
<evidence type="ECO:0000313" key="3">
    <source>
        <dbReference type="EMBL" id="MFC7617922.1"/>
    </source>
</evidence>
<dbReference type="Proteomes" id="UP001596512">
    <property type="component" value="Unassembled WGS sequence"/>
</dbReference>
<dbReference type="PROSITE" id="PS00626">
    <property type="entry name" value="RCC1_2"/>
    <property type="match status" value="1"/>
</dbReference>